<feature type="coiled-coil region" evidence="8">
    <location>
        <begin position="1026"/>
        <end position="1079"/>
    </location>
</feature>
<dbReference type="PANTHER" id="PTHR15415">
    <property type="entry name" value="MITOFILIN"/>
    <property type="match status" value="1"/>
</dbReference>
<feature type="domain" description="DNA/RNA-binding protein Alba-like" evidence="11">
    <location>
        <begin position="1810"/>
        <end position="1873"/>
    </location>
</feature>
<evidence type="ECO:0000256" key="9">
    <source>
        <dbReference type="SAM" id="MobiDB-lite"/>
    </source>
</evidence>
<feature type="compositionally biased region" description="Basic and acidic residues" evidence="9">
    <location>
        <begin position="906"/>
        <end position="917"/>
    </location>
</feature>
<feature type="compositionally biased region" description="Basic and acidic residues" evidence="9">
    <location>
        <begin position="866"/>
        <end position="876"/>
    </location>
</feature>
<feature type="coiled-coil region" evidence="8">
    <location>
        <begin position="1168"/>
        <end position="1233"/>
    </location>
</feature>
<dbReference type="InterPro" id="IPR036249">
    <property type="entry name" value="Thioredoxin-like_sf"/>
</dbReference>
<dbReference type="Gene3D" id="3.30.110.20">
    <property type="entry name" value="Alba-like domain"/>
    <property type="match status" value="1"/>
</dbReference>
<evidence type="ECO:0000256" key="5">
    <source>
        <dbReference type="ARBA" id="ARBA00023128"/>
    </source>
</evidence>
<dbReference type="STRING" id="112268.A0A182VQA2"/>
<dbReference type="Pfam" id="PF01918">
    <property type="entry name" value="Alba"/>
    <property type="match status" value="1"/>
</dbReference>
<comment type="function">
    <text evidence="7">Component of the MICOS complex, a large protein complex of the mitochondrial inner membrane that plays crucial roles in the maintenance of crista junctions, inner membrane architecture, and formation of contact sites to the outer membrane.</text>
</comment>
<evidence type="ECO:0000256" key="8">
    <source>
        <dbReference type="SAM" id="Coils"/>
    </source>
</evidence>
<evidence type="ECO:0000259" key="11">
    <source>
        <dbReference type="Pfam" id="PF01918"/>
    </source>
</evidence>
<proteinExistence type="inferred from homology"/>
<dbReference type="Pfam" id="PF09731">
    <property type="entry name" value="Mitofilin"/>
    <property type="match status" value="1"/>
</dbReference>
<dbReference type="Gene3D" id="3.40.30.10">
    <property type="entry name" value="Glutaredoxin"/>
    <property type="match status" value="2"/>
</dbReference>
<evidence type="ECO:0000313" key="12">
    <source>
        <dbReference type="EnsemblMetazoa" id="AMIN000231-PA"/>
    </source>
</evidence>
<dbReference type="VEuPathDB" id="VectorBase:AMIN000231"/>
<accession>A0A182VQA2</accession>
<dbReference type="CDD" id="cd02961">
    <property type="entry name" value="PDI_a_family"/>
    <property type="match status" value="1"/>
</dbReference>
<dbReference type="SUPFAM" id="SSF82704">
    <property type="entry name" value="AlbA-like"/>
    <property type="match status" value="1"/>
</dbReference>
<keyword evidence="8" id="KW-0175">Coiled coil</keyword>
<reference evidence="13" key="1">
    <citation type="submission" date="2013-03" db="EMBL/GenBank/DDBJ databases">
        <title>The Genome Sequence of Anopheles minimus MINIMUS1.</title>
        <authorList>
            <consortium name="The Broad Institute Genomics Platform"/>
            <person name="Neafsey D.E."/>
            <person name="Walton C."/>
            <person name="Walker B."/>
            <person name="Young S.K."/>
            <person name="Zeng Q."/>
            <person name="Gargeya S."/>
            <person name="Fitzgerald M."/>
            <person name="Haas B."/>
            <person name="Abouelleil A."/>
            <person name="Allen A.W."/>
            <person name="Alvarado L."/>
            <person name="Arachchi H.M."/>
            <person name="Berlin A.M."/>
            <person name="Chapman S.B."/>
            <person name="Gainer-Dewar J."/>
            <person name="Goldberg J."/>
            <person name="Griggs A."/>
            <person name="Gujja S."/>
            <person name="Hansen M."/>
            <person name="Howarth C."/>
            <person name="Imamovic A."/>
            <person name="Ireland A."/>
            <person name="Larimer J."/>
            <person name="McCowan C."/>
            <person name="Murphy C."/>
            <person name="Pearson M."/>
            <person name="Poon T.W."/>
            <person name="Priest M."/>
            <person name="Roberts A."/>
            <person name="Saif S."/>
            <person name="Shea T."/>
            <person name="Sisk P."/>
            <person name="Sykes S."/>
            <person name="Wortman J."/>
            <person name="Nusbaum C."/>
            <person name="Birren B."/>
        </authorList>
    </citation>
    <scope>NUCLEOTIDE SEQUENCE [LARGE SCALE GENOMIC DNA]</scope>
    <source>
        <strain evidence="13">MINIMUS1</strain>
    </source>
</reference>
<feature type="compositionally biased region" description="Gly residues" evidence="9">
    <location>
        <begin position="1772"/>
        <end position="1782"/>
    </location>
</feature>
<dbReference type="SUPFAM" id="SSF52833">
    <property type="entry name" value="Thioredoxin-like"/>
    <property type="match status" value="2"/>
</dbReference>
<evidence type="ECO:0000313" key="13">
    <source>
        <dbReference type="Proteomes" id="UP000075920"/>
    </source>
</evidence>
<comment type="subunit">
    <text evidence="7">Component of the mitochondrial contact site and cristae organizing system (MICOS) complex.</text>
</comment>
<comment type="similarity">
    <text evidence="1 7">Belongs to the MICOS complex subunit Mic60 family.</text>
</comment>
<dbReference type="SUPFAM" id="SSF47473">
    <property type="entry name" value="EF-hand"/>
    <property type="match status" value="3"/>
</dbReference>
<keyword evidence="2 7" id="KW-0812">Transmembrane</keyword>
<keyword evidence="13" id="KW-1185">Reference proteome</keyword>
<dbReference type="InterPro" id="IPR036882">
    <property type="entry name" value="Alba-like_dom_sf"/>
</dbReference>
<evidence type="ECO:0000256" key="3">
    <source>
        <dbReference type="ARBA" id="ARBA00022792"/>
    </source>
</evidence>
<feature type="domain" description="Thioredoxin" evidence="10">
    <location>
        <begin position="1602"/>
        <end position="1691"/>
    </location>
</feature>
<dbReference type="InterPro" id="IPR019133">
    <property type="entry name" value="MIC60"/>
</dbReference>
<evidence type="ECO:0000256" key="6">
    <source>
        <dbReference type="ARBA" id="ARBA00023136"/>
    </source>
</evidence>
<evidence type="ECO:0000259" key="10">
    <source>
        <dbReference type="Pfam" id="PF00085"/>
    </source>
</evidence>
<evidence type="ECO:0000256" key="4">
    <source>
        <dbReference type="ARBA" id="ARBA00022989"/>
    </source>
</evidence>
<dbReference type="GO" id="GO:0003676">
    <property type="term" value="F:nucleic acid binding"/>
    <property type="evidence" value="ECO:0007669"/>
    <property type="project" value="InterPro"/>
</dbReference>
<dbReference type="EnsemblMetazoa" id="AMIN000231-RA">
    <property type="protein sequence ID" value="AMIN000231-PA"/>
    <property type="gene ID" value="AMIN000231"/>
</dbReference>
<reference evidence="12" key="2">
    <citation type="submission" date="2020-05" db="UniProtKB">
        <authorList>
            <consortium name="EnsemblMetazoa"/>
        </authorList>
    </citation>
    <scope>IDENTIFICATION</scope>
    <source>
        <strain evidence="12">MINIMUS1</strain>
    </source>
</reference>
<keyword evidence="6" id="KW-0472">Membrane</keyword>
<protein>
    <recommendedName>
        <fullName evidence="7">MICOS complex subunit MIC60</fullName>
    </recommendedName>
    <alternativeName>
        <fullName evidence="7">Mitofilin</fullName>
    </alternativeName>
</protein>
<dbReference type="Proteomes" id="UP000075920">
    <property type="component" value="Unassembled WGS sequence"/>
</dbReference>
<dbReference type="Gene3D" id="1.10.238.10">
    <property type="entry name" value="EF-hand"/>
    <property type="match status" value="1"/>
</dbReference>
<keyword evidence="3 7" id="KW-0999">Mitochondrion inner membrane</keyword>
<keyword evidence="5 7" id="KW-0496">Mitochondrion</keyword>
<dbReference type="GO" id="GO:0061617">
    <property type="term" value="C:MICOS complex"/>
    <property type="evidence" value="ECO:0007669"/>
    <property type="project" value="TreeGrafter"/>
</dbReference>
<feature type="region of interest" description="Disordered" evidence="9">
    <location>
        <begin position="1746"/>
        <end position="1793"/>
    </location>
</feature>
<evidence type="ECO:0000256" key="1">
    <source>
        <dbReference type="ARBA" id="ARBA00010877"/>
    </source>
</evidence>
<sequence>MAAKLMRNESKLHAMRTKFPCDDNSHAEHDRLLAVWKLCEKVRPRLEPIAEKLRLHFQLEDVCHSGTVPVCEFANILFCQLEETVSKKEICEVAEYFSATVGRTSYDQFCNVLFGEAAQTRPADDGQHTADRLSVYEHRKLALILMSIAKALRYREQVLTPYFEDYSLTTNSGSFCTIRYATRVLYFLGITLAKSDLVLLAKRFSTDGHNFHHKAFIDEIDPLFRYLDAHDGALDRETDDVAVPPKVIHTHLPQTDRTEIGSVSLADMLGKRVAFHPCLEPARKDYTMEELLLRIQRHIWNGSIQMKDFFQQYDLLRCGWLAKSTFIRCLDVIGLSSLDRLPLNEREIKQLCERYADPKDPCKIHWTAFVDEMDRVFTEPHLDKGTFKQVASPPEPVKSLPHQGKHPLDLGVLKSAQKLVTKLKDKIACQRVLIEPMFKDFDKHRNGHVTCSQAREVFSICAIHLKEQEAFLLDRLYGDALGFDYDQFLKDIGVTHADDTENMLAYPKVIESINNDATQPTKPMPWERDIVRVLAKVKAQAVRRRLRLVDFMQGFDPLNHHRISGAQFCRGLASASVQLTANEMQLICEYFRTPTCETVDYKRFCDTIAEVDYQPYLEKAPLLVPCSHYPANEQPINFLNFNERTILSKTLQKLARHADIVSNLGSVLKDFDTQHVGHVPRNQLLRALATRDLHTRISTRELETLCKYFAVEIGFRQEVNYRALLEALDYLYTNREQSRSKMYRLLVQKALANNSKRPSAQLFAASRSYSGSARRSNLPPLQEAGFGKVLVVLSPILIGGGVVTYAKYDNEFRKTLITNVPALEPVLKALLQETHPLDEVSKKMDDISKTIVEYTSTITGFFGGGEEEKKQEKKPDLPPVTRSKSVHVPVPSPPLPKPEPINLSEKVPEPPKKKETAPKSVTTPAATAKTTSAAAAAASTAKSAAAAPKLVPLSSGSEAVPKSISDLEQQVEVAATIAIKEYGHAVDVLKKYTDDVRKVVDESIDKLDSTSWTTLRNRTSARDTALEAAETAAEQAKTNIEKLHALLNSREIKCSDELKDKARQNIAAYLEHLKKAKDEVYAARDLATLGEKYWKRVESARNYFVDEMESLFPGINLSERKLNLSKDELDLFILHAYTQVIAHQKELQKLQIEGDQNLRRALEAVRGSDQAEEVKARLEYEIAKEKRQLNLLNQKKLLHTRAELEQQMREQMKRQTEAHIDHLKDALSQKEIEMKRKFHRELDEKITTEQASYKLQLAAMLGKLKGIHNALVEHADAEKSAHQAQALWGACQSLWSSIRSGQPGKSWRDQLRPLKDEIAAVARSAEGDELVAVVLKGLPETAVKRGVYPEDALRERFLKVEEVSRRLALIPADGARLPMYVLSYLQAALIARPDNPISQDELENKPFDFSKLDTYDILNRARYWLDRGDLVKTVQYVNLLQGAPRKAALDWLNEARLLLETQQAAGTLMAHAAASGVRFLIVLFTLLGLTGICRGSTLETVSEDDLVKKFHSHNNFIVLFSKPNCPDCDKFEGILSKLKQELEDNLQAHAVKAVSSSMARLYSPSKEPAVVYFRHGVPLLYDGPVEEDALIGKLVQNKDPNVKELSDETFEHLTQASSGATTGDWFIMFYTTNCVECQRLTAVWEAVAADLKTRMNVARVQKDGKGSETATRFQVKNVPDFIFLRQGKYYRYEINKHDIKSFVTFAQDWYRNAKATRVPVPLSPFDNLVELAVSYLKDMPSIMSNTATSSDGLGPVKKSSEKTPRKRDRTNGDGGGSAGRGNGTSKFQRKPTDRHMVKNRVLPKYFTRENDIYVTYKSDFTYQLKSCLEILNSPLGEVFLHCTGRAINRGINLALRIKAEFPEAFEYEVNTSQIAITDDLHPLHDEDDFMVQRRMNSCLHVRLYRTIKVKPSAAVEAV</sequence>
<dbReference type="Pfam" id="PF20207">
    <property type="entry name" value="DUF6568"/>
    <property type="match status" value="1"/>
</dbReference>
<feature type="compositionally biased region" description="Pro residues" evidence="9">
    <location>
        <begin position="890"/>
        <end position="899"/>
    </location>
</feature>
<evidence type="ECO:0000256" key="2">
    <source>
        <dbReference type="ARBA" id="ARBA00022692"/>
    </source>
</evidence>
<keyword evidence="4" id="KW-1133">Transmembrane helix</keyword>
<dbReference type="InterPro" id="IPR013766">
    <property type="entry name" value="Thioredoxin_domain"/>
</dbReference>
<dbReference type="Pfam" id="PF00085">
    <property type="entry name" value="Thioredoxin"/>
    <property type="match status" value="1"/>
</dbReference>
<comment type="subcellular location">
    <subcellularLocation>
        <location evidence="7">Mitochondrion inner membrane</location>
        <topology evidence="7">Single-pass membrane protein</topology>
    </subcellularLocation>
</comment>
<dbReference type="PANTHER" id="PTHR15415:SF7">
    <property type="entry name" value="MICOS COMPLEX SUBUNIT MIC60"/>
    <property type="match status" value="1"/>
</dbReference>
<feature type="compositionally biased region" description="Low complexity" evidence="9">
    <location>
        <begin position="918"/>
        <end position="927"/>
    </location>
</feature>
<dbReference type="GO" id="GO:0042407">
    <property type="term" value="P:cristae formation"/>
    <property type="evidence" value="ECO:0007669"/>
    <property type="project" value="TreeGrafter"/>
</dbReference>
<name>A0A182VQA2_9DIPT</name>
<dbReference type="InterPro" id="IPR002775">
    <property type="entry name" value="DNA/RNA-bd_Alba-like"/>
</dbReference>
<organism evidence="12 13">
    <name type="scientific">Anopheles minimus</name>
    <dbReference type="NCBI Taxonomy" id="112268"/>
    <lineage>
        <taxon>Eukaryota</taxon>
        <taxon>Metazoa</taxon>
        <taxon>Ecdysozoa</taxon>
        <taxon>Arthropoda</taxon>
        <taxon>Hexapoda</taxon>
        <taxon>Insecta</taxon>
        <taxon>Pterygota</taxon>
        <taxon>Neoptera</taxon>
        <taxon>Endopterygota</taxon>
        <taxon>Diptera</taxon>
        <taxon>Nematocera</taxon>
        <taxon>Culicoidea</taxon>
        <taxon>Culicidae</taxon>
        <taxon>Anophelinae</taxon>
        <taxon>Anopheles</taxon>
    </lineage>
</organism>
<evidence type="ECO:0000256" key="7">
    <source>
        <dbReference type="RuleBase" id="RU363000"/>
    </source>
</evidence>
<feature type="region of interest" description="Disordered" evidence="9">
    <location>
        <begin position="862"/>
        <end position="927"/>
    </location>
</feature>
<dbReference type="InterPro" id="IPR046698">
    <property type="entry name" value="PedC-like"/>
</dbReference>
<dbReference type="InterPro" id="IPR011992">
    <property type="entry name" value="EF-hand-dom_pair"/>
</dbReference>